<evidence type="ECO:0000313" key="2">
    <source>
        <dbReference type="Proteomes" id="UP000824120"/>
    </source>
</evidence>
<dbReference type="Proteomes" id="UP000824120">
    <property type="component" value="Chromosome 5"/>
</dbReference>
<proteinExistence type="predicted"/>
<gene>
    <name evidence="1" type="ORF">H5410_026615</name>
</gene>
<reference evidence="1 2" key="1">
    <citation type="submission" date="2020-09" db="EMBL/GenBank/DDBJ databases">
        <title>De no assembly of potato wild relative species, Solanum commersonii.</title>
        <authorList>
            <person name="Cho K."/>
        </authorList>
    </citation>
    <scope>NUCLEOTIDE SEQUENCE [LARGE SCALE GENOMIC DNA]</scope>
    <source>
        <strain evidence="1">LZ3.2</strain>
        <tissue evidence="1">Leaf</tissue>
    </source>
</reference>
<keyword evidence="2" id="KW-1185">Reference proteome</keyword>
<name>A0A9J5YWM1_SOLCO</name>
<protein>
    <submittedName>
        <fullName evidence="1">Uncharacterized protein</fullName>
    </submittedName>
</protein>
<comment type="caution">
    <text evidence="1">The sequence shown here is derived from an EMBL/GenBank/DDBJ whole genome shotgun (WGS) entry which is preliminary data.</text>
</comment>
<sequence length="82" mass="9299">MVQSSRIHMQLLENIVVEFYKAPLGQTTSPMPTTQPTVLRDRPILTRSQQLSLIQPFTVDDVLIEFKVIEDNKALRGDGFNA</sequence>
<organism evidence="1 2">
    <name type="scientific">Solanum commersonii</name>
    <name type="common">Commerson's wild potato</name>
    <name type="synonym">Commerson's nightshade</name>
    <dbReference type="NCBI Taxonomy" id="4109"/>
    <lineage>
        <taxon>Eukaryota</taxon>
        <taxon>Viridiplantae</taxon>
        <taxon>Streptophyta</taxon>
        <taxon>Embryophyta</taxon>
        <taxon>Tracheophyta</taxon>
        <taxon>Spermatophyta</taxon>
        <taxon>Magnoliopsida</taxon>
        <taxon>eudicotyledons</taxon>
        <taxon>Gunneridae</taxon>
        <taxon>Pentapetalae</taxon>
        <taxon>asterids</taxon>
        <taxon>lamiids</taxon>
        <taxon>Solanales</taxon>
        <taxon>Solanaceae</taxon>
        <taxon>Solanoideae</taxon>
        <taxon>Solaneae</taxon>
        <taxon>Solanum</taxon>
    </lineage>
</organism>
<dbReference type="AlphaFoldDB" id="A0A9J5YWM1"/>
<accession>A0A9J5YWM1</accession>
<evidence type="ECO:0000313" key="1">
    <source>
        <dbReference type="EMBL" id="KAG5605123.1"/>
    </source>
</evidence>
<dbReference type="EMBL" id="JACXVP010000005">
    <property type="protein sequence ID" value="KAG5605123.1"/>
    <property type="molecule type" value="Genomic_DNA"/>
</dbReference>